<dbReference type="OMA" id="ENYCTAK"/>
<dbReference type="RefSeq" id="XP_028534960.1">
    <property type="nucleotide sequence ID" value="XM_028679226.1"/>
</dbReference>
<accession>A0A1J1HBV9</accession>
<dbReference type="Proteomes" id="UP000220158">
    <property type="component" value="Chromosome 14"/>
</dbReference>
<sequence length="657" mass="77308">MDIEKVCNINLSGENRLLREKSTEDTDFKDNKDVKNLCDLTENYNFFKSNNVNDESCDERVKNKSENTFNEIIDISEGKSENCFDEKNEYSIIERSDYSFDEKSNFSLGETNKKKSVSSNPPYDENLLKTDIDLEENIYKDMEINTSNENFIKEDEKSKIASLLTSKSMQEEKYEKDNIKNKKKNNEEKVKYIYKTYTAAPISQTEKTGLWLIDTVNELLDKLCDINNKDNYLNNIDIVQKYPNDDILYTKLNENVKVKWPDYLKLNNLIYYNHILNIYEIMYKKFMKDERIFVQNKELIKRDVSIPLPKFPYKDLKDRCISKCYKNLPELKVINEESEMMQCNNTKDDAFLNFFFKHLADHIKNKYNEFCDNIGEKLEKVEKKNCSFKEYCMEVSKIFASNILNMISFSKIPVILNSIIESVHSCIKYQNEKEIEDNIFISSSNLQCNNKMETLYSLPMDSCNTTFNLNTTIQLNNSQNKTTPLNSNYCLYSNKENRNFSFSSPQKKYNYTSNFSTLPRYTKTYANNRSKLSKCFRTDDILKYKEMKNNYISTNMPFDNKRNYFSSKSQNANRNMHENESEKEKEKENDKYSEKDSNISTNIFSGPPKVANAYNYYTVNSLPIDDSLKLENSHYNKRSQVASSEFLECESNSTPNC</sequence>
<gene>
    <name evidence="2" type="ORF">PRELSG_1416900</name>
</gene>
<reference evidence="2 3" key="1">
    <citation type="submission" date="2015-04" db="EMBL/GenBank/DDBJ databases">
        <authorList>
            <consortium name="Pathogen Informatics"/>
        </authorList>
    </citation>
    <scope>NUCLEOTIDE SEQUENCE [LARGE SCALE GENOMIC DNA]</scope>
    <source>
        <strain evidence="2 3">SGS1</strain>
    </source>
</reference>
<dbReference type="AlphaFoldDB" id="A0A1J1HBV9"/>
<dbReference type="GeneID" id="39738600"/>
<proteinExistence type="predicted"/>
<evidence type="ECO:0000256" key="1">
    <source>
        <dbReference type="SAM" id="MobiDB-lite"/>
    </source>
</evidence>
<evidence type="ECO:0000313" key="3">
    <source>
        <dbReference type="Proteomes" id="UP000220158"/>
    </source>
</evidence>
<keyword evidence="3" id="KW-1185">Reference proteome</keyword>
<feature type="compositionally biased region" description="Basic and acidic residues" evidence="1">
    <location>
        <begin position="575"/>
        <end position="597"/>
    </location>
</feature>
<evidence type="ECO:0000313" key="2">
    <source>
        <dbReference type="EMBL" id="CRH02440.1"/>
    </source>
</evidence>
<dbReference type="OrthoDB" id="378228at2759"/>
<dbReference type="KEGG" id="prel:PRELSG_1416900"/>
<protein>
    <submittedName>
        <fullName evidence="2">Uncharacterized protein</fullName>
    </submittedName>
</protein>
<name>A0A1J1HBV9_PLARL</name>
<dbReference type="VEuPathDB" id="PlasmoDB:PRELSG_1416900"/>
<feature type="compositionally biased region" description="Polar residues" evidence="1">
    <location>
        <begin position="562"/>
        <end position="574"/>
    </location>
</feature>
<feature type="region of interest" description="Disordered" evidence="1">
    <location>
        <begin position="562"/>
        <end position="604"/>
    </location>
</feature>
<dbReference type="EMBL" id="LN835309">
    <property type="protein sequence ID" value="CRH02440.1"/>
    <property type="molecule type" value="Genomic_DNA"/>
</dbReference>
<organism evidence="2 3">
    <name type="scientific">Plasmodium relictum</name>
    <dbReference type="NCBI Taxonomy" id="85471"/>
    <lineage>
        <taxon>Eukaryota</taxon>
        <taxon>Sar</taxon>
        <taxon>Alveolata</taxon>
        <taxon>Apicomplexa</taxon>
        <taxon>Aconoidasida</taxon>
        <taxon>Haemosporida</taxon>
        <taxon>Plasmodiidae</taxon>
        <taxon>Plasmodium</taxon>
        <taxon>Plasmodium (Haemamoeba)</taxon>
    </lineage>
</organism>